<dbReference type="AlphaFoldDB" id="A0A427YF31"/>
<evidence type="ECO:0000256" key="4">
    <source>
        <dbReference type="ARBA" id="ARBA00022989"/>
    </source>
</evidence>
<evidence type="ECO:0000256" key="2">
    <source>
        <dbReference type="ARBA" id="ARBA00022448"/>
    </source>
</evidence>
<feature type="transmembrane region" description="Helical" evidence="6">
    <location>
        <begin position="12"/>
        <end position="35"/>
    </location>
</feature>
<comment type="subcellular location">
    <subcellularLocation>
        <location evidence="1">Membrane</location>
        <topology evidence="1">Multi-pass membrane protein</topology>
    </subcellularLocation>
</comment>
<dbReference type="STRING" id="1890683.A0A427YF31"/>
<evidence type="ECO:0000256" key="5">
    <source>
        <dbReference type="ARBA" id="ARBA00023136"/>
    </source>
</evidence>
<dbReference type="EMBL" id="RSCD01000012">
    <property type="protein sequence ID" value="RSH89712.1"/>
    <property type="molecule type" value="Genomic_DNA"/>
</dbReference>
<accession>A0A427YF31</accession>
<dbReference type="InterPro" id="IPR011701">
    <property type="entry name" value="MFS"/>
</dbReference>
<keyword evidence="3 6" id="KW-0812">Transmembrane</keyword>
<dbReference type="InterPro" id="IPR020846">
    <property type="entry name" value="MFS_dom"/>
</dbReference>
<dbReference type="GO" id="GO:0016020">
    <property type="term" value="C:membrane"/>
    <property type="evidence" value="ECO:0007669"/>
    <property type="project" value="UniProtKB-SubCell"/>
</dbReference>
<keyword evidence="9" id="KW-1185">Reference proteome</keyword>
<keyword evidence="2" id="KW-0813">Transport</keyword>
<dbReference type="Proteomes" id="UP000279259">
    <property type="component" value="Unassembled WGS sequence"/>
</dbReference>
<evidence type="ECO:0000256" key="6">
    <source>
        <dbReference type="SAM" id="Phobius"/>
    </source>
</evidence>
<feature type="transmembrane region" description="Helical" evidence="6">
    <location>
        <begin position="77"/>
        <end position="99"/>
    </location>
</feature>
<sequence length="270" mass="29388">GLVKNYSGAIAARVFLGVAEAGFFPAAVFISSVWYPRKQVQWRIAIFYCMGSLSGSFTGLIAYGVAHMDGRAGLAAWRWIFILEGLITVAFAPLIIWILPSPSDSKWLSDDEKELLSSICSSGGVSPHVAFRKESLYAAFKDVKVWMVGMMGVGTVLPLYGGHLWRVPSTVIVDQGKRAMSSALELTMANISAAIGTNIFLGREAPNYPTGFGISLFTVGLGIVLAGLLWWMLARENERRDKLDKAAVARLSPAEIEEMGDSAPTFRYIL</sequence>
<feature type="transmembrane region" description="Helical" evidence="6">
    <location>
        <begin position="145"/>
        <end position="162"/>
    </location>
</feature>
<dbReference type="Pfam" id="PF07690">
    <property type="entry name" value="MFS_1"/>
    <property type="match status" value="1"/>
</dbReference>
<proteinExistence type="predicted"/>
<comment type="caution">
    <text evidence="8">The sequence shown here is derived from an EMBL/GenBank/DDBJ whole genome shotgun (WGS) entry which is preliminary data.</text>
</comment>
<dbReference type="PANTHER" id="PTHR43791">
    <property type="entry name" value="PERMEASE-RELATED"/>
    <property type="match status" value="1"/>
</dbReference>
<feature type="non-terminal residue" evidence="8">
    <location>
        <position position="1"/>
    </location>
</feature>
<evidence type="ECO:0000313" key="9">
    <source>
        <dbReference type="Proteomes" id="UP000279259"/>
    </source>
</evidence>
<dbReference type="OrthoDB" id="9971669at2759"/>
<dbReference type="InterPro" id="IPR036259">
    <property type="entry name" value="MFS_trans_sf"/>
</dbReference>
<reference evidence="8 9" key="1">
    <citation type="submission" date="2018-11" db="EMBL/GenBank/DDBJ databases">
        <title>Genome sequence of Saitozyma podzolica DSM 27192.</title>
        <authorList>
            <person name="Aliyu H."/>
            <person name="Gorte O."/>
            <person name="Ochsenreither K."/>
        </authorList>
    </citation>
    <scope>NUCLEOTIDE SEQUENCE [LARGE SCALE GENOMIC DNA]</scope>
    <source>
        <strain evidence="8 9">DSM 27192</strain>
    </source>
</reference>
<dbReference type="PANTHER" id="PTHR43791:SF36">
    <property type="entry name" value="TRANSPORTER, PUTATIVE (AFU_ORTHOLOGUE AFUA_6G08340)-RELATED"/>
    <property type="match status" value="1"/>
</dbReference>
<dbReference type="Gene3D" id="1.20.1250.20">
    <property type="entry name" value="MFS general substrate transporter like domains"/>
    <property type="match status" value="1"/>
</dbReference>
<keyword evidence="4 6" id="KW-1133">Transmembrane helix</keyword>
<dbReference type="PROSITE" id="PS50850">
    <property type="entry name" value="MFS"/>
    <property type="match status" value="1"/>
</dbReference>
<evidence type="ECO:0000256" key="3">
    <source>
        <dbReference type="ARBA" id="ARBA00022692"/>
    </source>
</evidence>
<feature type="transmembrane region" description="Helical" evidence="6">
    <location>
        <begin position="41"/>
        <end position="65"/>
    </location>
</feature>
<evidence type="ECO:0000259" key="7">
    <source>
        <dbReference type="PROSITE" id="PS50850"/>
    </source>
</evidence>
<evidence type="ECO:0000256" key="1">
    <source>
        <dbReference type="ARBA" id="ARBA00004141"/>
    </source>
</evidence>
<feature type="domain" description="Major facilitator superfamily (MFS) profile" evidence="7">
    <location>
        <begin position="1"/>
        <end position="270"/>
    </location>
</feature>
<keyword evidence="5 6" id="KW-0472">Membrane</keyword>
<organism evidence="8 9">
    <name type="scientific">Saitozyma podzolica</name>
    <dbReference type="NCBI Taxonomy" id="1890683"/>
    <lineage>
        <taxon>Eukaryota</taxon>
        <taxon>Fungi</taxon>
        <taxon>Dikarya</taxon>
        <taxon>Basidiomycota</taxon>
        <taxon>Agaricomycotina</taxon>
        <taxon>Tremellomycetes</taxon>
        <taxon>Tremellales</taxon>
        <taxon>Trimorphomycetaceae</taxon>
        <taxon>Saitozyma</taxon>
    </lineage>
</organism>
<name>A0A427YF31_9TREE</name>
<feature type="transmembrane region" description="Helical" evidence="6">
    <location>
        <begin position="183"/>
        <end position="201"/>
    </location>
</feature>
<evidence type="ECO:0000313" key="8">
    <source>
        <dbReference type="EMBL" id="RSH89712.1"/>
    </source>
</evidence>
<protein>
    <recommendedName>
        <fullName evidence="7">Major facilitator superfamily (MFS) profile domain-containing protein</fullName>
    </recommendedName>
</protein>
<dbReference type="SUPFAM" id="SSF103473">
    <property type="entry name" value="MFS general substrate transporter"/>
    <property type="match status" value="1"/>
</dbReference>
<feature type="transmembrane region" description="Helical" evidence="6">
    <location>
        <begin position="213"/>
        <end position="233"/>
    </location>
</feature>
<gene>
    <name evidence="8" type="ORF">EHS25_001697</name>
</gene>
<dbReference type="GO" id="GO:0022857">
    <property type="term" value="F:transmembrane transporter activity"/>
    <property type="evidence" value="ECO:0007669"/>
    <property type="project" value="InterPro"/>
</dbReference>